<name>A0A839GN89_9BACT</name>
<comment type="caution">
    <text evidence="1">The sequence shown here is derived from an EMBL/GenBank/DDBJ whole genome shotgun (WGS) entry which is preliminary data.</text>
</comment>
<proteinExistence type="predicted"/>
<organism evidence="1 2">
    <name type="scientific">Rufibacter quisquiliarum</name>
    <dbReference type="NCBI Taxonomy" id="1549639"/>
    <lineage>
        <taxon>Bacteria</taxon>
        <taxon>Pseudomonadati</taxon>
        <taxon>Bacteroidota</taxon>
        <taxon>Cytophagia</taxon>
        <taxon>Cytophagales</taxon>
        <taxon>Hymenobacteraceae</taxon>
        <taxon>Rufibacter</taxon>
    </lineage>
</organism>
<dbReference type="EMBL" id="JACJIQ010000001">
    <property type="protein sequence ID" value="MBA9075321.1"/>
    <property type="molecule type" value="Genomic_DNA"/>
</dbReference>
<dbReference type="RefSeq" id="WP_066829649.1">
    <property type="nucleotide sequence ID" value="NZ_JACJIQ010000001.1"/>
</dbReference>
<evidence type="ECO:0000313" key="2">
    <source>
        <dbReference type="Proteomes" id="UP000563094"/>
    </source>
</evidence>
<protein>
    <recommendedName>
        <fullName evidence="3">STAS/SEC14 domain-containing protein</fullName>
    </recommendedName>
</protein>
<sequence>MIVYQNWLITIDFNPAFDILSAELPNVSEYGLAELSRALDMVAEHVISYDASNLLLDSSRVMVSQIQDDAYKKLIWKFLVALTATRLKRFARLNDSLQSHEVRALSVTDETFMQLGSPIEFRSFSRKEDAAEWLKAGRFAGSRLV</sequence>
<dbReference type="Proteomes" id="UP000563094">
    <property type="component" value="Unassembled WGS sequence"/>
</dbReference>
<evidence type="ECO:0000313" key="1">
    <source>
        <dbReference type="EMBL" id="MBA9075321.1"/>
    </source>
</evidence>
<reference evidence="1 2" key="1">
    <citation type="submission" date="2020-08" db="EMBL/GenBank/DDBJ databases">
        <title>Genomic Encyclopedia of Type Strains, Phase IV (KMG-IV): sequencing the most valuable type-strain genomes for metagenomic binning, comparative biology and taxonomic classification.</title>
        <authorList>
            <person name="Goeker M."/>
        </authorList>
    </citation>
    <scope>NUCLEOTIDE SEQUENCE [LARGE SCALE GENOMIC DNA]</scope>
    <source>
        <strain evidence="1 2">DSM 29854</strain>
    </source>
</reference>
<accession>A0A839GN89</accession>
<evidence type="ECO:0008006" key="3">
    <source>
        <dbReference type="Google" id="ProtNLM"/>
    </source>
</evidence>
<gene>
    <name evidence="1" type="ORF">FHS90_000018</name>
</gene>
<dbReference type="AlphaFoldDB" id="A0A839GN89"/>
<keyword evidence="2" id="KW-1185">Reference proteome</keyword>